<dbReference type="InterPro" id="IPR025714">
    <property type="entry name" value="Methyltranfer_dom"/>
</dbReference>
<dbReference type="Gene3D" id="3.40.50.150">
    <property type="entry name" value="Vaccinia Virus protein VP39"/>
    <property type="match status" value="1"/>
</dbReference>
<protein>
    <submittedName>
        <fullName evidence="2">Class I SAM-dependent methyltransferase</fullName>
    </submittedName>
</protein>
<evidence type="ECO:0000313" key="3">
    <source>
        <dbReference type="Proteomes" id="UP000307999"/>
    </source>
</evidence>
<gene>
    <name evidence="2" type="ORF">E8M12_10420</name>
</gene>
<reference evidence="2 3" key="1">
    <citation type="submission" date="2019-04" db="EMBL/GenBank/DDBJ databases">
        <title>Thalassotalea guangxiensis sp. nov., isolated from sediment of the coastal wetland.</title>
        <authorList>
            <person name="Zheng S."/>
            <person name="Zhang D."/>
        </authorList>
    </citation>
    <scope>NUCLEOTIDE SEQUENCE [LARGE SCALE GENOMIC DNA]</scope>
    <source>
        <strain evidence="2 3">ZS-4</strain>
    </source>
</reference>
<evidence type="ECO:0000259" key="1">
    <source>
        <dbReference type="Pfam" id="PF13847"/>
    </source>
</evidence>
<organism evidence="2 3">
    <name type="scientific">Thalassotalea mangrovi</name>
    <dbReference type="NCBI Taxonomy" id="2572245"/>
    <lineage>
        <taxon>Bacteria</taxon>
        <taxon>Pseudomonadati</taxon>
        <taxon>Pseudomonadota</taxon>
        <taxon>Gammaproteobacteria</taxon>
        <taxon>Alteromonadales</taxon>
        <taxon>Colwelliaceae</taxon>
        <taxon>Thalassotalea</taxon>
    </lineage>
</organism>
<dbReference type="CDD" id="cd02440">
    <property type="entry name" value="AdoMet_MTases"/>
    <property type="match status" value="1"/>
</dbReference>
<proteinExistence type="predicted"/>
<keyword evidence="3" id="KW-1185">Reference proteome</keyword>
<dbReference type="OrthoDB" id="9788660at2"/>
<sequence>MDKQQHWQQVFVDKNAKQMSWSQDCQDTSYRQLNALQLPNSATILEAGCGISDFSIEALTAGYGNLALLDISQQALAIQQQKHIDKKLDSSNCQYICQDLGEQNQPLMTKIENRIDCWIDRAVFHFLIDEKQRQQYFNYLLCALKSQGYWLLATFSERGPDKCSNLPVQRYSHIQLTDYLQTIAKDEFTCRQQWQQTHVTPWGAEQHFNWWLLQRR</sequence>
<comment type="caution">
    <text evidence="2">The sequence shown here is derived from an EMBL/GenBank/DDBJ whole genome shotgun (WGS) entry which is preliminary data.</text>
</comment>
<dbReference type="EMBL" id="SWDB01000023">
    <property type="protein sequence ID" value="TKB44910.1"/>
    <property type="molecule type" value="Genomic_DNA"/>
</dbReference>
<accession>A0A4U1B457</accession>
<dbReference type="InterPro" id="IPR029063">
    <property type="entry name" value="SAM-dependent_MTases_sf"/>
</dbReference>
<dbReference type="SUPFAM" id="SSF53335">
    <property type="entry name" value="S-adenosyl-L-methionine-dependent methyltransferases"/>
    <property type="match status" value="1"/>
</dbReference>
<dbReference type="RefSeq" id="WP_136736095.1">
    <property type="nucleotide sequence ID" value="NZ_SWDB01000023.1"/>
</dbReference>
<feature type="domain" description="Methyltransferase" evidence="1">
    <location>
        <begin position="42"/>
        <end position="175"/>
    </location>
</feature>
<dbReference type="Proteomes" id="UP000307999">
    <property type="component" value="Unassembled WGS sequence"/>
</dbReference>
<evidence type="ECO:0000313" key="2">
    <source>
        <dbReference type="EMBL" id="TKB44910.1"/>
    </source>
</evidence>
<dbReference type="GO" id="GO:0032259">
    <property type="term" value="P:methylation"/>
    <property type="evidence" value="ECO:0007669"/>
    <property type="project" value="UniProtKB-KW"/>
</dbReference>
<keyword evidence="2" id="KW-0489">Methyltransferase</keyword>
<dbReference type="GO" id="GO:0008168">
    <property type="term" value="F:methyltransferase activity"/>
    <property type="evidence" value="ECO:0007669"/>
    <property type="project" value="UniProtKB-KW"/>
</dbReference>
<name>A0A4U1B457_9GAMM</name>
<dbReference type="Pfam" id="PF13847">
    <property type="entry name" value="Methyltransf_31"/>
    <property type="match status" value="1"/>
</dbReference>
<keyword evidence="2" id="KW-0808">Transferase</keyword>
<dbReference type="AlphaFoldDB" id="A0A4U1B457"/>